<sequence length="188" mass="20615">MWPTRSANLALAEVERHSLVNTMNISNLTLKGDAYPMWWTNKVKKPQATQAKNLNKISRHIPATSKLEILRLVAKAGTSGDNKPYTITADEDDSLCCSLAGDTSDDSDGSSSDEGDLRRSHRVAFHNRDHITTTSKPMLDQRGFCTFESAPQVLDAIGLPMVSLPTMPWCMELATTEDVVGSLLLSPL</sequence>
<dbReference type="AlphaFoldDB" id="A0A8E2DPD2"/>
<keyword evidence="3" id="KW-1185">Reference proteome</keyword>
<evidence type="ECO:0000313" key="3">
    <source>
        <dbReference type="Proteomes" id="UP000250043"/>
    </source>
</evidence>
<accession>A0A8E2DPD2</accession>
<feature type="compositionally biased region" description="Acidic residues" evidence="1">
    <location>
        <begin position="103"/>
        <end position="114"/>
    </location>
</feature>
<protein>
    <submittedName>
        <fullName evidence="2">Uncharacterized protein</fullName>
    </submittedName>
</protein>
<dbReference type="EMBL" id="KV722356">
    <property type="protein sequence ID" value="OCH93299.1"/>
    <property type="molecule type" value="Genomic_DNA"/>
</dbReference>
<feature type="region of interest" description="Disordered" evidence="1">
    <location>
        <begin position="98"/>
        <end position="120"/>
    </location>
</feature>
<evidence type="ECO:0000256" key="1">
    <source>
        <dbReference type="SAM" id="MobiDB-lite"/>
    </source>
</evidence>
<reference evidence="2 3" key="1">
    <citation type="submission" date="2016-07" db="EMBL/GenBank/DDBJ databases">
        <title>Draft genome of the white-rot fungus Obba rivulosa 3A-2.</title>
        <authorList>
            <consortium name="DOE Joint Genome Institute"/>
            <person name="Miettinen O."/>
            <person name="Riley R."/>
            <person name="Acob R."/>
            <person name="Barry K."/>
            <person name="Cullen D."/>
            <person name="De Vries R."/>
            <person name="Hainaut M."/>
            <person name="Hatakka A."/>
            <person name="Henrissat B."/>
            <person name="Hilden K."/>
            <person name="Kuo R."/>
            <person name="Labutti K."/>
            <person name="Lipzen A."/>
            <person name="Makela M.R."/>
            <person name="Sandor L."/>
            <person name="Spatafora J.W."/>
            <person name="Grigoriev I.V."/>
            <person name="Hibbett D.S."/>
        </authorList>
    </citation>
    <scope>NUCLEOTIDE SEQUENCE [LARGE SCALE GENOMIC DNA]</scope>
    <source>
        <strain evidence="2 3">3A-2</strain>
    </source>
</reference>
<dbReference type="Proteomes" id="UP000250043">
    <property type="component" value="Unassembled WGS sequence"/>
</dbReference>
<gene>
    <name evidence="2" type="ORF">OBBRIDRAFT_325882</name>
</gene>
<evidence type="ECO:0000313" key="2">
    <source>
        <dbReference type="EMBL" id="OCH93299.1"/>
    </source>
</evidence>
<organism evidence="2 3">
    <name type="scientific">Obba rivulosa</name>
    <dbReference type="NCBI Taxonomy" id="1052685"/>
    <lineage>
        <taxon>Eukaryota</taxon>
        <taxon>Fungi</taxon>
        <taxon>Dikarya</taxon>
        <taxon>Basidiomycota</taxon>
        <taxon>Agaricomycotina</taxon>
        <taxon>Agaricomycetes</taxon>
        <taxon>Polyporales</taxon>
        <taxon>Gelatoporiaceae</taxon>
        <taxon>Obba</taxon>
    </lineage>
</organism>
<name>A0A8E2DPD2_9APHY</name>
<proteinExistence type="predicted"/>